<feature type="compositionally biased region" description="Polar residues" evidence="5">
    <location>
        <begin position="258"/>
        <end position="267"/>
    </location>
</feature>
<feature type="region of interest" description="Disordered" evidence="5">
    <location>
        <begin position="165"/>
        <end position="192"/>
    </location>
</feature>
<dbReference type="PROSITE" id="PS50294">
    <property type="entry name" value="WD_REPEATS_REGION"/>
    <property type="match status" value="1"/>
</dbReference>
<dbReference type="InterPro" id="IPR036778">
    <property type="entry name" value="OHCU_decarboxylase_sf"/>
</dbReference>
<keyword evidence="1 4" id="KW-0853">WD repeat</keyword>
<feature type="region of interest" description="Disordered" evidence="5">
    <location>
        <begin position="312"/>
        <end position="341"/>
    </location>
</feature>
<organism evidence="7 8">
    <name type="scientific">Penicillium chermesinum</name>
    <dbReference type="NCBI Taxonomy" id="63820"/>
    <lineage>
        <taxon>Eukaryota</taxon>
        <taxon>Fungi</taxon>
        <taxon>Dikarya</taxon>
        <taxon>Ascomycota</taxon>
        <taxon>Pezizomycotina</taxon>
        <taxon>Eurotiomycetes</taxon>
        <taxon>Eurotiomycetidae</taxon>
        <taxon>Eurotiales</taxon>
        <taxon>Aspergillaceae</taxon>
        <taxon>Penicillium</taxon>
    </lineage>
</organism>
<dbReference type="PANTHER" id="PTHR14221:SF0">
    <property type="entry name" value="WD REPEAT-CONTAINING PROTEIN 44"/>
    <property type="match status" value="1"/>
</dbReference>
<dbReference type="Pfam" id="PF00400">
    <property type="entry name" value="WD40"/>
    <property type="match status" value="2"/>
</dbReference>
<keyword evidence="2" id="KW-0659">Purine metabolism</keyword>
<dbReference type="InterPro" id="IPR040324">
    <property type="entry name" value="WDR44/Dgr2"/>
</dbReference>
<dbReference type="PANTHER" id="PTHR14221">
    <property type="entry name" value="WD REPEAT DOMAIN 44"/>
    <property type="match status" value="1"/>
</dbReference>
<gene>
    <name evidence="7" type="ORF">N7468_001157</name>
</gene>
<reference evidence="7" key="2">
    <citation type="journal article" date="2023" name="IMA Fungus">
        <title>Comparative genomic study of the Penicillium genus elucidates a diverse pangenome and 15 lateral gene transfer events.</title>
        <authorList>
            <person name="Petersen C."/>
            <person name="Sorensen T."/>
            <person name="Nielsen M.R."/>
            <person name="Sondergaard T.E."/>
            <person name="Sorensen J.L."/>
            <person name="Fitzpatrick D.A."/>
            <person name="Frisvad J.C."/>
            <person name="Nielsen K.L."/>
        </authorList>
    </citation>
    <scope>NUCLEOTIDE SEQUENCE</scope>
    <source>
        <strain evidence="7">IBT 19713</strain>
    </source>
</reference>
<feature type="compositionally biased region" description="Basic and acidic residues" evidence="5">
    <location>
        <begin position="811"/>
        <end position="835"/>
    </location>
</feature>
<dbReference type="GeneID" id="83197757"/>
<proteinExistence type="predicted"/>
<dbReference type="InterPro" id="IPR036322">
    <property type="entry name" value="WD40_repeat_dom_sf"/>
</dbReference>
<evidence type="ECO:0000256" key="5">
    <source>
        <dbReference type="SAM" id="MobiDB-lite"/>
    </source>
</evidence>
<evidence type="ECO:0000256" key="2">
    <source>
        <dbReference type="ARBA" id="ARBA00022631"/>
    </source>
</evidence>
<evidence type="ECO:0000313" key="7">
    <source>
        <dbReference type="EMBL" id="KAJ5246174.1"/>
    </source>
</evidence>
<dbReference type="SMART" id="SM00320">
    <property type="entry name" value="WD40"/>
    <property type="match status" value="3"/>
</dbReference>
<protein>
    <submittedName>
        <fullName evidence="7">Oxo-4-hydroxy-4-carboxy-5-ureidoimidazoline decarboxylase</fullName>
    </submittedName>
</protein>
<feature type="compositionally biased region" description="Polar residues" evidence="5">
    <location>
        <begin position="234"/>
        <end position="245"/>
    </location>
</feature>
<dbReference type="GO" id="GO:0006144">
    <property type="term" value="P:purine nucleobase metabolic process"/>
    <property type="evidence" value="ECO:0007669"/>
    <property type="project" value="UniProtKB-KW"/>
</dbReference>
<dbReference type="Proteomes" id="UP001150941">
    <property type="component" value="Unassembled WGS sequence"/>
</dbReference>
<evidence type="ECO:0000256" key="1">
    <source>
        <dbReference type="ARBA" id="ARBA00022574"/>
    </source>
</evidence>
<dbReference type="EMBL" id="JAPQKS010000002">
    <property type="protein sequence ID" value="KAJ5246174.1"/>
    <property type="molecule type" value="Genomic_DNA"/>
</dbReference>
<feature type="region of interest" description="Disordered" evidence="5">
    <location>
        <begin position="228"/>
        <end position="283"/>
    </location>
</feature>
<feature type="region of interest" description="Disordered" evidence="5">
    <location>
        <begin position="806"/>
        <end position="837"/>
    </location>
</feature>
<dbReference type="SUPFAM" id="SSF50978">
    <property type="entry name" value="WD40 repeat-like"/>
    <property type="match status" value="1"/>
</dbReference>
<dbReference type="InterPro" id="IPR018020">
    <property type="entry name" value="OHCU_decarboxylase"/>
</dbReference>
<evidence type="ECO:0000256" key="3">
    <source>
        <dbReference type="ARBA" id="ARBA00022737"/>
    </source>
</evidence>
<comment type="caution">
    <text evidence="7">The sequence shown here is derived from an EMBL/GenBank/DDBJ whole genome shotgun (WGS) entry which is preliminary data.</text>
</comment>
<dbReference type="Gene3D" id="2.130.10.10">
    <property type="entry name" value="YVTN repeat-like/Quinoprotein amine dehydrogenase"/>
    <property type="match status" value="1"/>
</dbReference>
<dbReference type="PROSITE" id="PS50082">
    <property type="entry name" value="WD_REPEATS_2"/>
    <property type="match status" value="1"/>
</dbReference>
<dbReference type="InterPro" id="IPR015943">
    <property type="entry name" value="WD40/YVTN_repeat-like_dom_sf"/>
</dbReference>
<feature type="domain" description="Oxo-4-hydroxy-4-carboxy-5-ureidoimidazoline decarboxylase" evidence="6">
    <location>
        <begin position="122"/>
        <end position="217"/>
    </location>
</feature>
<accession>A0A9W9TYC9</accession>
<dbReference type="OrthoDB" id="1932312at2759"/>
<keyword evidence="8" id="KW-1185">Reference proteome</keyword>
<dbReference type="Gene3D" id="1.10.3330.10">
    <property type="entry name" value="Oxo-4-hydroxy-4-carboxy-5-ureidoimidazoline decarboxylase"/>
    <property type="match status" value="1"/>
</dbReference>
<feature type="region of interest" description="Disordered" evidence="5">
    <location>
        <begin position="372"/>
        <end position="394"/>
    </location>
</feature>
<evidence type="ECO:0000313" key="8">
    <source>
        <dbReference type="Proteomes" id="UP001150941"/>
    </source>
</evidence>
<reference evidence="7" key="1">
    <citation type="submission" date="2022-11" db="EMBL/GenBank/DDBJ databases">
        <authorList>
            <person name="Petersen C."/>
        </authorList>
    </citation>
    <scope>NUCLEOTIDE SEQUENCE</scope>
    <source>
        <strain evidence="7">IBT 19713</strain>
    </source>
</reference>
<feature type="repeat" description="WD" evidence="4">
    <location>
        <begin position="395"/>
        <end position="436"/>
    </location>
</feature>
<name>A0A9W9TYC9_9EURO</name>
<dbReference type="InterPro" id="IPR001680">
    <property type="entry name" value="WD40_rpt"/>
</dbReference>
<feature type="compositionally biased region" description="Basic and acidic residues" evidence="5">
    <location>
        <begin position="175"/>
        <end position="184"/>
    </location>
</feature>
<evidence type="ECO:0000259" key="6">
    <source>
        <dbReference type="Pfam" id="PF09349"/>
    </source>
</evidence>
<keyword evidence="3" id="KW-0677">Repeat</keyword>
<feature type="region of interest" description="Disordered" evidence="5">
    <location>
        <begin position="43"/>
        <end position="66"/>
    </location>
</feature>
<dbReference type="SUPFAM" id="SSF158694">
    <property type="entry name" value="UraD-Like"/>
    <property type="match status" value="1"/>
</dbReference>
<dbReference type="Pfam" id="PF09349">
    <property type="entry name" value="OHCU_decarbox"/>
    <property type="match status" value="1"/>
</dbReference>
<dbReference type="RefSeq" id="XP_058333595.1">
    <property type="nucleotide sequence ID" value="XM_058470454.1"/>
</dbReference>
<sequence>MLGPAEPGVETRRLRITHTLSLCHPSTYFWPRRNKLYSGLDSRTVRAAAPPRRSPRGVSTSASPDRHTYCANPPARVLQTTSWLISLPCPRCPRSPRRTNFACWTRSSSPRRRYTSSWPPVLSGQTFTSYGGLIDAVGGRMSALCAANSPTDRDILHGILGSHPRLGRAPANPEHLSELSKKEQAQLNTGAEEQAEKLAALNAEYEAKFPGLRFVLTQAHERRYFLTPPASDVASGSSNSQNDGQRNSRRPAGGPLVRQSTSHTLQETRAESNAIDPLSQTDPRRRPCANVALFLSHHRYRVSLLNRIIGKKNNPLSEPEDETSETEENRMSADQSHPTSFIPRHLAPARYLKVRAHYKKDKTFDHVFEAQELQGAAPERPADRRKSASSNISKGESHGKAIWALAFSKDGRYLAAAGQDRKVRVWAVITSAEEREMAKLERETSPDGQDPVHLYAPVFQSNPIQVYEAHTGSILDLSWSKLRLWSIPDKNVAYVTTVPDMITSVAFTPDGRHSLAGCLNGLLSIHDTEGLKLSGQIHVRSARGRNSKGAKITGIDTIKVPQDDPNGDVKVLVTSNDSRIRLYDLRDRVLEAKFRGNENTCSQIRASFTDDGKHVICGSEDRRTYVWPIESPERDADKRPVEVFETQSTIVTVAITAPARAKQLLSLITRIYGSFYPYGRQHHRDSRLLGQDKNPSTRLRISETPLRELGSAQHYLSAHPASLKLRTSQCRLFHWQRFYPEDTLRTHHLVAELRRSPGALQPRGLALWTAQSQPLAASTGHNARLPALFPVLPVWAPARHYRASPLHQGRRQCDLVRSGDRQPQKNGQRADDRASQELQDLPASSAELIYSDKTQENPLWLQGDHSYAYWQKITQDAMAIKSRQSNDTDLLNPNHIPPGLERKLSTAGSVLSSEYESSAVAEDEEDLMRCENCLGTSFRGVKDRSGKQKLICSSCNRLVS</sequence>
<evidence type="ECO:0000256" key="4">
    <source>
        <dbReference type="PROSITE-ProRule" id="PRU00221"/>
    </source>
</evidence>
<dbReference type="AlphaFoldDB" id="A0A9W9TYC9"/>